<feature type="transmembrane region" description="Helical" evidence="7">
    <location>
        <begin position="100"/>
        <end position="121"/>
    </location>
</feature>
<dbReference type="Gene3D" id="1.10.3720.10">
    <property type="entry name" value="MetI-like"/>
    <property type="match status" value="1"/>
</dbReference>
<dbReference type="RefSeq" id="WP_347437902.1">
    <property type="nucleotide sequence ID" value="NZ_CP089291.1"/>
</dbReference>
<protein>
    <submittedName>
        <fullName evidence="9">ABC transporter permease</fullName>
    </submittedName>
</protein>
<comment type="similarity">
    <text evidence="7">Belongs to the binding-protein-dependent transport system permease family.</text>
</comment>
<feature type="transmembrane region" description="Helical" evidence="7">
    <location>
        <begin position="226"/>
        <end position="252"/>
    </location>
</feature>
<organism evidence="9 10">
    <name type="scientific">Fodinisporobacter ferrooxydans</name>
    <dbReference type="NCBI Taxonomy" id="2901836"/>
    <lineage>
        <taxon>Bacteria</taxon>
        <taxon>Bacillati</taxon>
        <taxon>Bacillota</taxon>
        <taxon>Bacilli</taxon>
        <taxon>Bacillales</taxon>
        <taxon>Alicyclobacillaceae</taxon>
        <taxon>Fodinisporobacter</taxon>
    </lineage>
</organism>
<keyword evidence="5 7" id="KW-1133">Transmembrane helix</keyword>
<dbReference type="Pfam" id="PF00528">
    <property type="entry name" value="BPD_transp_1"/>
    <property type="match status" value="1"/>
</dbReference>
<evidence type="ECO:0000256" key="4">
    <source>
        <dbReference type="ARBA" id="ARBA00022692"/>
    </source>
</evidence>
<feature type="transmembrane region" description="Helical" evidence="7">
    <location>
        <begin position="9"/>
        <end position="30"/>
    </location>
</feature>
<keyword evidence="2 7" id="KW-0813">Transport</keyword>
<sequence>MVFYSLKRLLWMAVTLWVIITLTFFLMHAIPGNPIANEQNMSPEIFQNMMNYYHLNEPLGVQYFDYLKSLLQGNLGPSIQWQDQSVNQIIGQGFPISMQVGLWAICIAFILGVGFGAIAAIKQNGWQDYSAMVLAILGISVPNFVLATLLINYLGVVWGILPAAGWGTVAQEIMPIIALAVTPTAYFARMMRASMLETLRQDYVRTARAKGLPFARIIWKHMIRNSILPVLTMLGPLAAYVLTGSFVVEKIFGIPGLGQLYVSAITNRDYPMILGTTVFFSAVLIFILFLVDIAYACVDPRIQVTGRKA</sequence>
<feature type="transmembrane region" description="Helical" evidence="7">
    <location>
        <begin position="272"/>
        <end position="298"/>
    </location>
</feature>
<evidence type="ECO:0000256" key="2">
    <source>
        <dbReference type="ARBA" id="ARBA00022448"/>
    </source>
</evidence>
<keyword evidence="6 7" id="KW-0472">Membrane</keyword>
<evidence type="ECO:0000313" key="10">
    <source>
        <dbReference type="Proteomes" id="UP000830167"/>
    </source>
</evidence>
<dbReference type="PANTHER" id="PTHR43163">
    <property type="entry name" value="DIPEPTIDE TRANSPORT SYSTEM PERMEASE PROTEIN DPPB-RELATED"/>
    <property type="match status" value="1"/>
</dbReference>
<name>A0ABY4CL21_9BACL</name>
<evidence type="ECO:0000256" key="3">
    <source>
        <dbReference type="ARBA" id="ARBA00022475"/>
    </source>
</evidence>
<evidence type="ECO:0000313" key="9">
    <source>
        <dbReference type="EMBL" id="UOF91212.1"/>
    </source>
</evidence>
<accession>A0ABY4CL21</accession>
<dbReference type="InterPro" id="IPR035906">
    <property type="entry name" value="MetI-like_sf"/>
</dbReference>
<evidence type="ECO:0000256" key="6">
    <source>
        <dbReference type="ARBA" id="ARBA00023136"/>
    </source>
</evidence>
<feature type="domain" description="ABC transmembrane type-1" evidence="8">
    <location>
        <begin position="94"/>
        <end position="295"/>
    </location>
</feature>
<keyword evidence="10" id="KW-1185">Reference proteome</keyword>
<keyword evidence="3" id="KW-1003">Cell membrane</keyword>
<dbReference type="InterPro" id="IPR045621">
    <property type="entry name" value="BPD_transp_1_N"/>
</dbReference>
<keyword evidence="4 7" id="KW-0812">Transmembrane</keyword>
<evidence type="ECO:0000259" key="8">
    <source>
        <dbReference type="PROSITE" id="PS50928"/>
    </source>
</evidence>
<dbReference type="Pfam" id="PF19300">
    <property type="entry name" value="BPD_transp_1_N"/>
    <property type="match status" value="1"/>
</dbReference>
<proteinExistence type="inferred from homology"/>
<dbReference type="SUPFAM" id="SSF161098">
    <property type="entry name" value="MetI-like"/>
    <property type="match status" value="1"/>
</dbReference>
<evidence type="ECO:0000256" key="1">
    <source>
        <dbReference type="ARBA" id="ARBA00004651"/>
    </source>
</evidence>
<feature type="transmembrane region" description="Helical" evidence="7">
    <location>
        <begin position="133"/>
        <end position="161"/>
    </location>
</feature>
<dbReference type="PANTHER" id="PTHR43163:SF6">
    <property type="entry name" value="DIPEPTIDE TRANSPORT SYSTEM PERMEASE PROTEIN DPPB-RELATED"/>
    <property type="match status" value="1"/>
</dbReference>
<evidence type="ECO:0000256" key="5">
    <source>
        <dbReference type="ARBA" id="ARBA00022989"/>
    </source>
</evidence>
<evidence type="ECO:0000256" key="7">
    <source>
        <dbReference type="RuleBase" id="RU363032"/>
    </source>
</evidence>
<dbReference type="PROSITE" id="PS50928">
    <property type="entry name" value="ABC_TM1"/>
    <property type="match status" value="1"/>
</dbReference>
<dbReference type="Proteomes" id="UP000830167">
    <property type="component" value="Chromosome"/>
</dbReference>
<dbReference type="InterPro" id="IPR000515">
    <property type="entry name" value="MetI-like"/>
</dbReference>
<dbReference type="CDD" id="cd06261">
    <property type="entry name" value="TM_PBP2"/>
    <property type="match status" value="1"/>
</dbReference>
<reference evidence="9" key="1">
    <citation type="submission" date="2021-12" db="EMBL/GenBank/DDBJ databases">
        <title>Alicyclobacillaceae gen. nov., sp. nov., isolated from chalcocite enrichment system.</title>
        <authorList>
            <person name="Jiang Z."/>
        </authorList>
    </citation>
    <scope>NUCLEOTIDE SEQUENCE</scope>
    <source>
        <strain evidence="9">MYW30-H2</strain>
    </source>
</reference>
<gene>
    <name evidence="9" type="ORF">LSG31_02845</name>
</gene>
<dbReference type="EMBL" id="CP089291">
    <property type="protein sequence ID" value="UOF91212.1"/>
    <property type="molecule type" value="Genomic_DNA"/>
</dbReference>
<comment type="subcellular location">
    <subcellularLocation>
        <location evidence="1 7">Cell membrane</location>
        <topology evidence="1 7">Multi-pass membrane protein</topology>
    </subcellularLocation>
</comment>
<feature type="transmembrane region" description="Helical" evidence="7">
    <location>
        <begin position="173"/>
        <end position="191"/>
    </location>
</feature>